<dbReference type="AlphaFoldDB" id="A0A1G9FG48"/>
<dbReference type="Proteomes" id="UP000199382">
    <property type="component" value="Unassembled WGS sequence"/>
</dbReference>
<organism evidence="1 2">
    <name type="scientific">Aliiruegeria lutimaris</name>
    <dbReference type="NCBI Taxonomy" id="571298"/>
    <lineage>
        <taxon>Bacteria</taxon>
        <taxon>Pseudomonadati</taxon>
        <taxon>Pseudomonadota</taxon>
        <taxon>Alphaproteobacteria</taxon>
        <taxon>Rhodobacterales</taxon>
        <taxon>Roseobacteraceae</taxon>
        <taxon>Aliiruegeria</taxon>
    </lineage>
</organism>
<dbReference type="STRING" id="571298.SAMN04488026_105716"/>
<dbReference type="SUPFAM" id="SSF53254">
    <property type="entry name" value="Phosphoglycerate mutase-like"/>
    <property type="match status" value="1"/>
</dbReference>
<accession>A0A1G9FG48</accession>
<name>A0A1G9FG48_9RHOB</name>
<dbReference type="InterPro" id="IPR013078">
    <property type="entry name" value="His_Pase_superF_clade-1"/>
</dbReference>
<evidence type="ECO:0000313" key="1">
    <source>
        <dbReference type="EMBL" id="SDK87316.1"/>
    </source>
</evidence>
<dbReference type="InterPro" id="IPR029033">
    <property type="entry name" value="His_PPase_superfam"/>
</dbReference>
<reference evidence="1 2" key="1">
    <citation type="submission" date="2016-10" db="EMBL/GenBank/DDBJ databases">
        <authorList>
            <person name="de Groot N.N."/>
        </authorList>
    </citation>
    <scope>NUCLEOTIDE SEQUENCE [LARGE SCALE GENOMIC DNA]</scope>
    <source>
        <strain evidence="1 2">DSM 25294</strain>
    </source>
</reference>
<evidence type="ECO:0000313" key="2">
    <source>
        <dbReference type="Proteomes" id="UP000199382"/>
    </source>
</evidence>
<dbReference type="EMBL" id="FNEK01000057">
    <property type="protein sequence ID" value="SDK87316.1"/>
    <property type="molecule type" value="Genomic_DNA"/>
</dbReference>
<sequence length="195" mass="21125">MSQIVRYLSHPQVSIDLTKPVPSWSLNEQGSKRVAALASSNAFLGTRYVISSAENKAIETATPLAEALGCHLEIREAMHENDRSATGFLPPEEFEAVADQFFASPEESVRGWETAKQAQTRIVGEVRECLRSRPSGDVLFVGHGGVGTLLFCHLSGLPISREHDQGPGGGGCFFEFTGPWGIPNACWKPLETLTA</sequence>
<proteinExistence type="predicted"/>
<dbReference type="Gene3D" id="3.40.50.1240">
    <property type="entry name" value="Phosphoglycerate mutase-like"/>
    <property type="match status" value="1"/>
</dbReference>
<dbReference type="OrthoDB" id="34197at2"/>
<gene>
    <name evidence="1" type="ORF">SAMN04488026_105716</name>
</gene>
<keyword evidence="2" id="KW-1185">Reference proteome</keyword>
<dbReference type="Pfam" id="PF00300">
    <property type="entry name" value="His_Phos_1"/>
    <property type="match status" value="1"/>
</dbReference>
<protein>
    <submittedName>
        <fullName evidence="1">Broad specificity phosphatase PhoE</fullName>
    </submittedName>
</protein>
<dbReference type="RefSeq" id="WP_093161610.1">
    <property type="nucleotide sequence ID" value="NZ_FNEK01000057.1"/>
</dbReference>